<protein>
    <submittedName>
        <fullName evidence="10">Rod shape-determining protein MreD</fullName>
    </submittedName>
</protein>
<evidence type="ECO:0000313" key="11">
    <source>
        <dbReference type="Proteomes" id="UP000238308"/>
    </source>
</evidence>
<dbReference type="InterPro" id="IPR026034">
    <property type="entry name" value="MreD_proteobac"/>
</dbReference>
<evidence type="ECO:0000256" key="7">
    <source>
        <dbReference type="ARBA" id="ARBA00023136"/>
    </source>
</evidence>
<feature type="transmembrane region" description="Helical" evidence="9">
    <location>
        <begin position="101"/>
        <end position="119"/>
    </location>
</feature>
<evidence type="ECO:0000313" key="10">
    <source>
        <dbReference type="EMBL" id="PRY96752.1"/>
    </source>
</evidence>
<evidence type="ECO:0000256" key="9">
    <source>
        <dbReference type="SAM" id="Phobius"/>
    </source>
</evidence>
<proteinExistence type="inferred from homology"/>
<keyword evidence="3" id="KW-1003">Cell membrane</keyword>
<keyword evidence="5" id="KW-0133">Cell shape</keyword>
<dbReference type="GO" id="GO:0005886">
    <property type="term" value="C:plasma membrane"/>
    <property type="evidence" value="ECO:0007669"/>
    <property type="project" value="UniProtKB-SubCell"/>
</dbReference>
<organism evidence="10 11">
    <name type="scientific">Jezberella montanilacus</name>
    <dbReference type="NCBI Taxonomy" id="323426"/>
    <lineage>
        <taxon>Bacteria</taxon>
        <taxon>Pseudomonadati</taxon>
        <taxon>Pseudomonadota</taxon>
        <taxon>Betaproteobacteria</taxon>
        <taxon>Burkholderiales</taxon>
        <taxon>Alcaligenaceae</taxon>
        <taxon>Jezberella</taxon>
    </lineage>
</organism>
<comment type="subcellular location">
    <subcellularLocation>
        <location evidence="1">Cell membrane</location>
        <topology evidence="1">Multi-pass membrane protein</topology>
    </subcellularLocation>
</comment>
<dbReference type="Pfam" id="PF04093">
    <property type="entry name" value="MreD"/>
    <property type="match status" value="1"/>
</dbReference>
<evidence type="ECO:0000256" key="6">
    <source>
        <dbReference type="ARBA" id="ARBA00022989"/>
    </source>
</evidence>
<evidence type="ECO:0000256" key="8">
    <source>
        <dbReference type="SAM" id="MobiDB-lite"/>
    </source>
</evidence>
<comment type="similarity">
    <text evidence="2">Belongs to the MreD family.</text>
</comment>
<name>A0A2T0XCX8_9BURK</name>
<dbReference type="EMBL" id="PVTV01000016">
    <property type="protein sequence ID" value="PRY96752.1"/>
    <property type="molecule type" value="Genomic_DNA"/>
</dbReference>
<keyword evidence="6 9" id="KW-1133">Transmembrane helix</keyword>
<dbReference type="PANTHER" id="PTHR37484:SF1">
    <property type="entry name" value="ROD SHAPE-DETERMINING PROTEIN MRED"/>
    <property type="match status" value="1"/>
</dbReference>
<feature type="transmembrane region" description="Helical" evidence="9">
    <location>
        <begin position="35"/>
        <end position="54"/>
    </location>
</feature>
<evidence type="ECO:0000256" key="3">
    <source>
        <dbReference type="ARBA" id="ARBA00022475"/>
    </source>
</evidence>
<gene>
    <name evidence="10" type="ORF">BCM14_2506</name>
</gene>
<feature type="region of interest" description="Disordered" evidence="8">
    <location>
        <begin position="1"/>
        <end position="24"/>
    </location>
</feature>
<evidence type="ECO:0000256" key="2">
    <source>
        <dbReference type="ARBA" id="ARBA00007776"/>
    </source>
</evidence>
<dbReference type="GO" id="GO:0008360">
    <property type="term" value="P:regulation of cell shape"/>
    <property type="evidence" value="ECO:0007669"/>
    <property type="project" value="UniProtKB-KW"/>
</dbReference>
<dbReference type="NCBIfam" id="TIGR03426">
    <property type="entry name" value="shape_MreD"/>
    <property type="match status" value="1"/>
</dbReference>
<dbReference type="PANTHER" id="PTHR37484">
    <property type="entry name" value="ROD SHAPE-DETERMINING PROTEIN MRED"/>
    <property type="match status" value="1"/>
</dbReference>
<evidence type="ECO:0000256" key="1">
    <source>
        <dbReference type="ARBA" id="ARBA00004651"/>
    </source>
</evidence>
<evidence type="ECO:0000256" key="4">
    <source>
        <dbReference type="ARBA" id="ARBA00022692"/>
    </source>
</evidence>
<evidence type="ECO:0000256" key="5">
    <source>
        <dbReference type="ARBA" id="ARBA00022960"/>
    </source>
</evidence>
<reference evidence="10 11" key="1">
    <citation type="submission" date="2018-03" db="EMBL/GenBank/DDBJ databases">
        <title>Genomic Encyclopedia of Type Strains, Phase III (KMG-III): the genomes of soil and plant-associated and newly described type strains.</title>
        <authorList>
            <person name="Whitman W."/>
        </authorList>
    </citation>
    <scope>NUCLEOTIDE SEQUENCE [LARGE SCALE GENOMIC DNA]</scope>
    <source>
        <strain evidence="10 11">MWH-P2sevCIIIb</strain>
    </source>
</reference>
<feature type="transmembrane region" description="Helical" evidence="9">
    <location>
        <begin position="131"/>
        <end position="153"/>
    </location>
</feature>
<feature type="transmembrane region" description="Helical" evidence="9">
    <location>
        <begin position="66"/>
        <end position="89"/>
    </location>
</feature>
<dbReference type="AlphaFoldDB" id="A0A2T0XCX8"/>
<keyword evidence="11" id="KW-1185">Reference proteome</keyword>
<keyword evidence="7 9" id="KW-0472">Membrane</keyword>
<feature type="transmembrane region" description="Helical" evidence="9">
    <location>
        <begin position="159"/>
        <end position="180"/>
    </location>
</feature>
<keyword evidence="4 9" id="KW-0812">Transmembrane</keyword>
<dbReference type="InterPro" id="IPR007227">
    <property type="entry name" value="Cell_shape_determining_MreD"/>
</dbReference>
<dbReference type="Proteomes" id="UP000238308">
    <property type="component" value="Unassembled WGS sequence"/>
</dbReference>
<sequence>MPSPKHDNLTNTRSKATRPPVPRPQIVRTDPLNHFNSAVFLWGSIWLAWLLSMLPWRSWPYAPDILLLVIAFWCTHGAGRIGLATAFIFGMLIDVHDAGPFGQHALIYTLIAYGAEALHRRLLRFELWGQCLHMLPIFVLSSMAGIMVCAWLAGAWPGWSWAISAGFTALCWPFVGWLLLIPQRRRADVEVNSV</sequence>
<comment type="caution">
    <text evidence="10">The sequence shown here is derived from an EMBL/GenBank/DDBJ whole genome shotgun (WGS) entry which is preliminary data.</text>
</comment>
<accession>A0A2T0XCX8</accession>